<organism evidence="3 4">
    <name type="scientific">Astathelohania contejeani</name>
    <dbReference type="NCBI Taxonomy" id="164912"/>
    <lineage>
        <taxon>Eukaryota</taxon>
        <taxon>Fungi</taxon>
        <taxon>Fungi incertae sedis</taxon>
        <taxon>Microsporidia</taxon>
        <taxon>Astathelohaniidae</taxon>
        <taxon>Astathelohania</taxon>
    </lineage>
</organism>
<dbReference type="Gene3D" id="3.40.50.720">
    <property type="entry name" value="NAD(P)-binding Rossmann-like Domain"/>
    <property type="match status" value="1"/>
</dbReference>
<dbReference type="PANTHER" id="PTHR24320">
    <property type="entry name" value="RETINOL DEHYDROGENASE"/>
    <property type="match status" value="1"/>
</dbReference>
<dbReference type="Proteomes" id="UP001516464">
    <property type="component" value="Unassembled WGS sequence"/>
</dbReference>
<accession>A0ABQ7HYQ9</accession>
<evidence type="ECO:0000256" key="1">
    <source>
        <dbReference type="ARBA" id="ARBA00006484"/>
    </source>
</evidence>
<comment type="caution">
    <text evidence="3">The sequence shown here is derived from an EMBL/GenBank/DDBJ whole genome shotgun (WGS) entry which is preliminary data.</text>
</comment>
<protein>
    <submittedName>
        <fullName evidence="3">Retinol dehydrogenase 11</fullName>
    </submittedName>
</protein>
<sequence length="311" mass="34724">MSRLLFQISNLPLGYTIKLPLIGLAESYRNIAKRFKSNIPFNIKEGNGEIICVTGGNKGIGKEVTKILVEHGYTVYILARDEESSRKTMEECESLRGGCHYVHLDLADMGSINEVIQRFDGRKIRALINNAGILDNSNKMLVGQDLNFMVNYLGHYALTAGLIPQLKGGRIVCVTSCALFGINGFFPRKKGNFMKKYSESKLCNALHSLYLKSEIGIESVAVHPGTIRSGLFDDSWYGYFVKIISTIFPFILDSTKEGAEAVVNACFTTDISNDKNTIDLFISKERGIPPKYLNIKNARKLNDYSLKLIEK</sequence>
<proteinExistence type="inferred from homology"/>
<gene>
    <name evidence="3" type="primary">RDH11</name>
    <name evidence="3" type="ORF">TCON_1504</name>
</gene>
<dbReference type="InterPro" id="IPR036291">
    <property type="entry name" value="NAD(P)-bd_dom_sf"/>
</dbReference>
<dbReference type="PANTHER" id="PTHR24320:SF148">
    <property type="entry name" value="NAD(P)-BINDING ROSSMANN-FOLD SUPERFAMILY PROTEIN"/>
    <property type="match status" value="1"/>
</dbReference>
<keyword evidence="2" id="KW-0560">Oxidoreductase</keyword>
<name>A0ABQ7HYQ9_9MICR</name>
<evidence type="ECO:0000313" key="3">
    <source>
        <dbReference type="EMBL" id="KAF7683289.1"/>
    </source>
</evidence>
<keyword evidence="4" id="KW-1185">Reference proteome</keyword>
<reference evidence="3 4" key="1">
    <citation type="submission" date="2019-01" db="EMBL/GenBank/DDBJ databases">
        <title>Genomes sequencing and comparative genomics of infectious freshwater microsporidia, Cucumispora dikerogammari and Thelohania contejeani.</title>
        <authorList>
            <person name="Cormier A."/>
            <person name="Giraud I."/>
            <person name="Wattier R."/>
            <person name="Teixeira M."/>
            <person name="Grandjean F."/>
            <person name="Rigaud T."/>
            <person name="Cordaux R."/>
        </authorList>
    </citation>
    <scope>NUCLEOTIDE SEQUENCE [LARGE SCALE GENOMIC DNA]</scope>
    <source>
        <strain evidence="3">T1</strain>
        <tissue evidence="3">Spores</tissue>
    </source>
</reference>
<dbReference type="PRINTS" id="PR00081">
    <property type="entry name" value="GDHRDH"/>
</dbReference>
<dbReference type="SUPFAM" id="SSF51735">
    <property type="entry name" value="NAD(P)-binding Rossmann-fold domains"/>
    <property type="match status" value="1"/>
</dbReference>
<evidence type="ECO:0000256" key="2">
    <source>
        <dbReference type="ARBA" id="ARBA00023002"/>
    </source>
</evidence>
<dbReference type="EMBL" id="SBIQ01000104">
    <property type="protein sequence ID" value="KAF7683289.1"/>
    <property type="molecule type" value="Genomic_DNA"/>
</dbReference>
<evidence type="ECO:0000313" key="4">
    <source>
        <dbReference type="Proteomes" id="UP001516464"/>
    </source>
</evidence>
<dbReference type="Pfam" id="PF00106">
    <property type="entry name" value="adh_short"/>
    <property type="match status" value="1"/>
</dbReference>
<comment type="similarity">
    <text evidence="1">Belongs to the short-chain dehydrogenases/reductases (SDR) family.</text>
</comment>
<dbReference type="InterPro" id="IPR002347">
    <property type="entry name" value="SDR_fam"/>
</dbReference>